<dbReference type="Pfam" id="PF00294">
    <property type="entry name" value="PfkB"/>
    <property type="match status" value="1"/>
</dbReference>
<dbReference type="EMBL" id="CAJFDH010000006">
    <property type="protein sequence ID" value="CAD5227960.1"/>
    <property type="molecule type" value="Genomic_DNA"/>
</dbReference>
<dbReference type="AlphaFoldDB" id="A0A811LK13"/>
<dbReference type="PANTHER" id="PTHR42774:SF3">
    <property type="entry name" value="KETOHEXOKINASE"/>
    <property type="match status" value="1"/>
</dbReference>
<proteinExistence type="predicted"/>
<dbReference type="InterPro" id="IPR011611">
    <property type="entry name" value="PfkB_dom"/>
</dbReference>
<dbReference type="SUPFAM" id="SSF53613">
    <property type="entry name" value="Ribokinase-like"/>
    <property type="match status" value="1"/>
</dbReference>
<dbReference type="EMBL" id="CAJFCW020000006">
    <property type="protein sequence ID" value="CAG9123897.1"/>
    <property type="molecule type" value="Genomic_DNA"/>
</dbReference>
<dbReference type="Proteomes" id="UP000783686">
    <property type="component" value="Unassembled WGS sequence"/>
</dbReference>
<protein>
    <recommendedName>
        <fullName evidence="1">Carbohydrate kinase PfkB domain-containing protein</fullName>
    </recommendedName>
</protein>
<dbReference type="InterPro" id="IPR052562">
    <property type="entry name" value="Ketohexokinase-related"/>
</dbReference>
<sequence>MEDKRLLLCGVCCIDIVNYVQRYPEEDTDNVGVDQMITLGGNATNSGTILGQLNNKTDLFMAIPTHNTLFNNLAKKAGLNLSKCVSRETEDVPVSTVICNYELGTRTILHYNGDLPEPSAEEFKDKFKDFDDYGIVHFEAKSGRQYDQVVEMMDYIAEKRSFNTTPLISVEIEVRVPDRWVSEFVKKADIVFISKDYAQWREWTGMYEVLRQMQTLYDCTNTTLICPWGEKGALGKNTRTNHTVEVPAYPPDQVVDTLAAGDTFIASALHFINLSYDLETVLHSASKVAGRKCGQHGLINMNLKEIL</sequence>
<organism evidence="2 3">
    <name type="scientific">Bursaphelenchus okinawaensis</name>
    <dbReference type="NCBI Taxonomy" id="465554"/>
    <lineage>
        <taxon>Eukaryota</taxon>
        <taxon>Metazoa</taxon>
        <taxon>Ecdysozoa</taxon>
        <taxon>Nematoda</taxon>
        <taxon>Chromadorea</taxon>
        <taxon>Rhabditida</taxon>
        <taxon>Tylenchina</taxon>
        <taxon>Tylenchomorpha</taxon>
        <taxon>Aphelenchoidea</taxon>
        <taxon>Aphelenchoididae</taxon>
        <taxon>Bursaphelenchus</taxon>
    </lineage>
</organism>
<dbReference type="GO" id="GO:0006796">
    <property type="term" value="P:phosphate-containing compound metabolic process"/>
    <property type="evidence" value="ECO:0007669"/>
    <property type="project" value="UniProtKB-ARBA"/>
</dbReference>
<dbReference type="Gene3D" id="3.40.1190.20">
    <property type="match status" value="1"/>
</dbReference>
<evidence type="ECO:0000259" key="1">
    <source>
        <dbReference type="Pfam" id="PF00294"/>
    </source>
</evidence>
<dbReference type="OrthoDB" id="204058at2759"/>
<evidence type="ECO:0000313" key="2">
    <source>
        <dbReference type="EMBL" id="CAD5227960.1"/>
    </source>
</evidence>
<keyword evidence="3" id="KW-1185">Reference proteome</keyword>
<comment type="caution">
    <text evidence="2">The sequence shown here is derived from an EMBL/GenBank/DDBJ whole genome shotgun (WGS) entry which is preliminary data.</text>
</comment>
<dbReference type="InterPro" id="IPR029056">
    <property type="entry name" value="Ribokinase-like"/>
</dbReference>
<accession>A0A811LK13</accession>
<evidence type="ECO:0000313" key="3">
    <source>
        <dbReference type="Proteomes" id="UP000614601"/>
    </source>
</evidence>
<feature type="domain" description="Carbohydrate kinase PfkB" evidence="1">
    <location>
        <begin position="11"/>
        <end position="301"/>
    </location>
</feature>
<reference evidence="2" key="1">
    <citation type="submission" date="2020-09" db="EMBL/GenBank/DDBJ databases">
        <authorList>
            <person name="Kikuchi T."/>
        </authorList>
    </citation>
    <scope>NUCLEOTIDE SEQUENCE</scope>
    <source>
        <strain evidence="2">SH1</strain>
    </source>
</reference>
<gene>
    <name evidence="2" type="ORF">BOKJ2_LOCUS12434</name>
</gene>
<name>A0A811LK13_9BILA</name>
<dbReference type="PANTHER" id="PTHR42774">
    <property type="entry name" value="PHOSPHOTRANSFERASE SYSTEM TRANSPORT PROTEIN"/>
    <property type="match status" value="1"/>
</dbReference>
<dbReference type="Proteomes" id="UP000614601">
    <property type="component" value="Unassembled WGS sequence"/>
</dbReference>